<organism evidence="1">
    <name type="scientific">Tanacetum cinerariifolium</name>
    <name type="common">Dalmatian daisy</name>
    <name type="synonym">Chrysanthemum cinerariifolium</name>
    <dbReference type="NCBI Taxonomy" id="118510"/>
    <lineage>
        <taxon>Eukaryota</taxon>
        <taxon>Viridiplantae</taxon>
        <taxon>Streptophyta</taxon>
        <taxon>Embryophyta</taxon>
        <taxon>Tracheophyta</taxon>
        <taxon>Spermatophyta</taxon>
        <taxon>Magnoliopsida</taxon>
        <taxon>eudicotyledons</taxon>
        <taxon>Gunneridae</taxon>
        <taxon>Pentapetalae</taxon>
        <taxon>asterids</taxon>
        <taxon>campanulids</taxon>
        <taxon>Asterales</taxon>
        <taxon>Asteraceae</taxon>
        <taxon>Asteroideae</taxon>
        <taxon>Anthemideae</taxon>
        <taxon>Anthemidinae</taxon>
        <taxon>Tanacetum</taxon>
    </lineage>
</organism>
<accession>A0A699S8B3</accession>
<name>A0A699S8B3_TANCI</name>
<gene>
    <name evidence="1" type="ORF">Tci_865779</name>
</gene>
<evidence type="ECO:0000313" key="1">
    <source>
        <dbReference type="EMBL" id="GFC93809.1"/>
    </source>
</evidence>
<sequence length="200" mass="22518">MFIKTKPVSTEIQHLVTEGLLAESNQHALLESMGGGEASTANLSFPHEAYFMQLNDVAEGKPLAAAYPTGTRVLLTDGRNQVYSAAEVNQGEPKARPVHFEEREHLQPMLEGIERFSAKNSPARMMYKDLEMRLLRIPALYITAVWLHNEQKDIELLMPVGSVSPPLEAYRVYNGASFLRTIQQAAAERLAQFKEEKYDR</sequence>
<reference evidence="1" key="1">
    <citation type="journal article" date="2019" name="Sci. Rep.">
        <title>Draft genome of Tanacetum cinerariifolium, the natural source of mosquito coil.</title>
        <authorList>
            <person name="Yamashiro T."/>
            <person name="Shiraishi A."/>
            <person name="Satake H."/>
            <person name="Nakayama K."/>
        </authorList>
    </citation>
    <scope>NUCLEOTIDE SEQUENCE</scope>
</reference>
<proteinExistence type="predicted"/>
<comment type="caution">
    <text evidence="1">The sequence shown here is derived from an EMBL/GenBank/DDBJ whole genome shotgun (WGS) entry which is preliminary data.</text>
</comment>
<dbReference type="EMBL" id="BKCJ011145481">
    <property type="protein sequence ID" value="GFC93809.1"/>
    <property type="molecule type" value="Genomic_DNA"/>
</dbReference>
<dbReference type="AlphaFoldDB" id="A0A699S8B3"/>
<protein>
    <submittedName>
        <fullName evidence="1">Uncharacterized protein</fullName>
    </submittedName>
</protein>